<proteinExistence type="predicted"/>
<dbReference type="EMBL" id="JASBWR010000036">
    <property type="protein sequence ID" value="KAJ9105028.1"/>
    <property type="molecule type" value="Genomic_DNA"/>
</dbReference>
<name>A0ACC2W0Q8_9TREE</name>
<evidence type="ECO:0000313" key="2">
    <source>
        <dbReference type="Proteomes" id="UP001241377"/>
    </source>
</evidence>
<sequence>MSSITEVTNKGWVVADGWQCGGTNPKTGQVPIGSAKNVAMVKGKGLVLTVPRQSSTAKILSVAEVQFPQAMLGGVLEVEAQLTAVPGTCMGIFTSHADSGLDQPLGWQDEHDIEMLSTSLFKQVGGQPAGISMVFYEPKYVQIGLVLERYLVGGLSLLTMFDVRSDSDGRKSYTNQGFPAGVDPTKGFHTYSISWFPTTSNSNPARMTEIRFDGKLQNAPKIFSSIHPSSLVLNHWTNADSAWSGGPPTENSALIMKRVVAYYDRSVSIAAGAQVSKNTACTRAKACQITI</sequence>
<protein>
    <submittedName>
        <fullName evidence="1">Uncharacterized protein</fullName>
    </submittedName>
</protein>
<keyword evidence="2" id="KW-1185">Reference proteome</keyword>
<accession>A0ACC2W0Q8</accession>
<comment type="caution">
    <text evidence="1">The sequence shown here is derived from an EMBL/GenBank/DDBJ whole genome shotgun (WGS) entry which is preliminary data.</text>
</comment>
<dbReference type="Proteomes" id="UP001241377">
    <property type="component" value="Unassembled WGS sequence"/>
</dbReference>
<reference evidence="1" key="1">
    <citation type="submission" date="2023-04" db="EMBL/GenBank/DDBJ databases">
        <title>Draft Genome sequencing of Naganishia species isolated from polar environments using Oxford Nanopore Technology.</title>
        <authorList>
            <person name="Leo P."/>
            <person name="Venkateswaran K."/>
        </authorList>
    </citation>
    <scope>NUCLEOTIDE SEQUENCE</scope>
    <source>
        <strain evidence="1">MNA-CCFEE 5261</strain>
    </source>
</reference>
<organism evidence="1 2">
    <name type="scientific">Naganishia cerealis</name>
    <dbReference type="NCBI Taxonomy" id="610337"/>
    <lineage>
        <taxon>Eukaryota</taxon>
        <taxon>Fungi</taxon>
        <taxon>Dikarya</taxon>
        <taxon>Basidiomycota</taxon>
        <taxon>Agaricomycotina</taxon>
        <taxon>Tremellomycetes</taxon>
        <taxon>Filobasidiales</taxon>
        <taxon>Filobasidiaceae</taxon>
        <taxon>Naganishia</taxon>
    </lineage>
</organism>
<evidence type="ECO:0000313" key="1">
    <source>
        <dbReference type="EMBL" id="KAJ9105028.1"/>
    </source>
</evidence>
<gene>
    <name evidence="1" type="ORF">QFC19_003659</name>
</gene>